<organism evidence="1 2">
    <name type="scientific">Streptomyces hirsutus</name>
    <dbReference type="NCBI Taxonomy" id="35620"/>
    <lineage>
        <taxon>Bacteria</taxon>
        <taxon>Bacillati</taxon>
        <taxon>Actinomycetota</taxon>
        <taxon>Actinomycetes</taxon>
        <taxon>Kitasatosporales</taxon>
        <taxon>Streptomycetaceae</taxon>
        <taxon>Streptomyces</taxon>
    </lineage>
</organism>
<keyword evidence="2" id="KW-1185">Reference proteome</keyword>
<dbReference type="Proteomes" id="UP001335325">
    <property type="component" value="Chromosome"/>
</dbReference>
<evidence type="ECO:0000313" key="1">
    <source>
        <dbReference type="EMBL" id="WSD11008.1"/>
    </source>
</evidence>
<dbReference type="EMBL" id="CP109134">
    <property type="protein sequence ID" value="WSD11008.1"/>
    <property type="molecule type" value="Genomic_DNA"/>
</dbReference>
<gene>
    <name evidence="1" type="ORF">OIE73_38520</name>
</gene>
<accession>A0ABZ1GXP5</accession>
<evidence type="ECO:0000313" key="2">
    <source>
        <dbReference type="Proteomes" id="UP001335325"/>
    </source>
</evidence>
<protein>
    <submittedName>
        <fullName evidence="1">Uncharacterized protein</fullName>
    </submittedName>
</protein>
<reference evidence="1 2" key="1">
    <citation type="submission" date="2022-10" db="EMBL/GenBank/DDBJ databases">
        <title>The complete genomes of actinobacterial strains from the NBC collection.</title>
        <authorList>
            <person name="Joergensen T.S."/>
            <person name="Alvarez Arevalo M."/>
            <person name="Sterndorff E.B."/>
            <person name="Faurdal D."/>
            <person name="Vuksanovic O."/>
            <person name="Mourched A.-S."/>
            <person name="Charusanti P."/>
            <person name="Shaw S."/>
            <person name="Blin K."/>
            <person name="Weber T."/>
        </authorList>
    </citation>
    <scope>NUCLEOTIDE SEQUENCE [LARGE SCALE GENOMIC DNA]</scope>
    <source>
        <strain evidence="1 2">NBC 01753</strain>
    </source>
</reference>
<dbReference type="RefSeq" id="WP_326756679.1">
    <property type="nucleotide sequence ID" value="NZ_CP109134.1"/>
</dbReference>
<proteinExistence type="predicted"/>
<dbReference type="GeneID" id="91548602"/>
<sequence>MAKINRTVGAPAMLAETEALGRAKAFLSEQSPRTTSHAVRIAEDATVVDGGRLIAGRDTREFLDKDNGMMRLGGNLPVAVDLSTGVCSFACAVRELVAAGHAAYRYSLMTPPSTRVRRIR</sequence>
<name>A0ABZ1GXP5_9ACTN</name>